<feature type="domain" description="Peptidase S9 prolyl oligopeptidase catalytic" evidence="3">
    <location>
        <begin position="111"/>
        <end position="299"/>
    </location>
</feature>
<reference evidence="4" key="1">
    <citation type="submission" date="2022-09" db="EMBL/GenBank/DDBJ databases">
        <title>Actin cytoskeleton and complex cell architecture in an #Asgard archaeon.</title>
        <authorList>
            <person name="Ponce Toledo R.I."/>
            <person name="Schleper C."/>
            <person name="Rodrigues Oliveira T."/>
            <person name="Wollweber F."/>
            <person name="Xu J."/>
            <person name="Rittmann S."/>
            <person name="Klingl A."/>
            <person name="Pilhofer M."/>
        </authorList>
    </citation>
    <scope>NUCLEOTIDE SEQUENCE</scope>
    <source>
        <strain evidence="4">B-35</strain>
    </source>
</reference>
<evidence type="ECO:0000256" key="1">
    <source>
        <dbReference type="ARBA" id="ARBA00022801"/>
    </source>
</evidence>
<protein>
    <recommendedName>
        <fullName evidence="3">Peptidase S9 prolyl oligopeptidase catalytic domain-containing protein</fullName>
    </recommendedName>
</protein>
<dbReference type="InterPro" id="IPR029058">
    <property type="entry name" value="AB_hydrolase_fold"/>
</dbReference>
<dbReference type="SUPFAM" id="SSF53474">
    <property type="entry name" value="alpha/beta-Hydrolases"/>
    <property type="match status" value="1"/>
</dbReference>
<evidence type="ECO:0000256" key="2">
    <source>
        <dbReference type="SAM" id="Phobius"/>
    </source>
</evidence>
<keyword evidence="2" id="KW-0812">Transmembrane</keyword>
<feature type="transmembrane region" description="Helical" evidence="2">
    <location>
        <begin position="431"/>
        <end position="452"/>
    </location>
</feature>
<dbReference type="Pfam" id="PF00326">
    <property type="entry name" value="Peptidase_S9"/>
    <property type="match status" value="1"/>
</dbReference>
<sequence length="587" mass="67040">MYVVMRHIFFHGPKPHPVKAPVKLPLIFLVSLLLLNSILGLCYNQKTQIYSQGLINSEEIEFNSKDGTLISGDLYFPPLFSEDLAPSSLNLIIILHGYQSHRGTLTNEALNLAMDGYVVYTPDLRGHQKSEGIFTFGLQEPQDILEGLQIICDEFESIDPNNVGLLGKSFGGTIALLLCNQSSIFKSCVAMAPASNLSKLLQNNPGCPSLFGLSYNYRSTQENMIRNPSNPNNNYDQCSILLIHGEQDSLIDVSYSIEFYESFLNPSKDNLTILSDCNHRNVDGVEAQHLSCSWFDQKFHVTTTQNQIVMLPLLILDFYWIRLLLFLISAVIFGNISKKLFFSHLSEQKPNLSKNNSEMFQNLEQKHYLSDNNTPILLEGIFFILGGNFCNFLGLSAFLGFLICLCFCDFIALGFYLGFKKKKQQLHIEWRTLLKTLIFSLVFPMILIPYNQIGYIWNFPQVNAPVWSFLLLYSLLLLTTTFELKHYNLLKNNSKVPFHQYDQTTIFRYIIFLICFFSQFQQKFAISVDLISNLTIIGPAIILFFIALFYLGIITLQNIGEIKLFYTSAPVCLFFTAIYFLFSTRIF</sequence>
<dbReference type="Gene3D" id="3.40.50.1820">
    <property type="entry name" value="alpha/beta hydrolase"/>
    <property type="match status" value="1"/>
</dbReference>
<dbReference type="PANTHER" id="PTHR22946:SF9">
    <property type="entry name" value="POLYKETIDE TRANSFERASE AF380"/>
    <property type="match status" value="1"/>
</dbReference>
<accession>A0ABY6HPV6</accession>
<gene>
    <name evidence="4" type="ORF">NEF87_001833</name>
</gene>
<keyword evidence="2" id="KW-1133">Transmembrane helix</keyword>
<feature type="transmembrane region" description="Helical" evidence="2">
    <location>
        <begin position="564"/>
        <end position="582"/>
    </location>
</feature>
<dbReference type="Proteomes" id="UP001208689">
    <property type="component" value="Chromosome"/>
</dbReference>
<dbReference type="PANTHER" id="PTHR22946">
    <property type="entry name" value="DIENELACTONE HYDROLASE DOMAIN-CONTAINING PROTEIN-RELATED"/>
    <property type="match status" value="1"/>
</dbReference>
<evidence type="ECO:0000313" key="5">
    <source>
        <dbReference type="Proteomes" id="UP001208689"/>
    </source>
</evidence>
<evidence type="ECO:0000313" key="4">
    <source>
        <dbReference type="EMBL" id="UYP45548.1"/>
    </source>
</evidence>
<feature type="transmembrane region" description="Helical" evidence="2">
    <location>
        <begin position="464"/>
        <end position="484"/>
    </location>
</feature>
<feature type="transmembrane region" description="Helical" evidence="2">
    <location>
        <begin position="400"/>
        <end position="419"/>
    </location>
</feature>
<keyword evidence="2" id="KW-0472">Membrane</keyword>
<keyword evidence="5" id="KW-1185">Reference proteome</keyword>
<name>A0ABY6HPV6_9ARCH</name>
<feature type="transmembrane region" description="Helical" evidence="2">
    <location>
        <begin position="530"/>
        <end position="552"/>
    </location>
</feature>
<organism evidence="4 5">
    <name type="scientific">Candidatus Lokiarchaeum ossiferum</name>
    <dbReference type="NCBI Taxonomy" id="2951803"/>
    <lineage>
        <taxon>Archaea</taxon>
        <taxon>Promethearchaeati</taxon>
        <taxon>Promethearchaeota</taxon>
        <taxon>Promethearchaeia</taxon>
        <taxon>Promethearchaeales</taxon>
        <taxon>Promethearchaeaceae</taxon>
        <taxon>Candidatus Lokiarchaeum</taxon>
    </lineage>
</organism>
<proteinExistence type="predicted"/>
<feature type="transmembrane region" description="Helical" evidence="2">
    <location>
        <begin position="505"/>
        <end position="524"/>
    </location>
</feature>
<keyword evidence="1" id="KW-0378">Hydrolase</keyword>
<dbReference type="EMBL" id="CP104013">
    <property type="protein sequence ID" value="UYP45548.1"/>
    <property type="molecule type" value="Genomic_DNA"/>
</dbReference>
<evidence type="ECO:0000259" key="3">
    <source>
        <dbReference type="Pfam" id="PF00326"/>
    </source>
</evidence>
<dbReference type="InterPro" id="IPR001375">
    <property type="entry name" value="Peptidase_S9_cat"/>
</dbReference>
<feature type="transmembrane region" description="Helical" evidence="2">
    <location>
        <begin position="308"/>
        <end position="333"/>
    </location>
</feature>
<dbReference type="InterPro" id="IPR050261">
    <property type="entry name" value="FrsA_esterase"/>
</dbReference>